<evidence type="ECO:0000313" key="6">
    <source>
        <dbReference type="EMBL" id="TFY71740.1"/>
    </source>
</evidence>
<dbReference type="Proteomes" id="UP000298327">
    <property type="component" value="Unassembled WGS sequence"/>
</dbReference>
<feature type="transmembrane region" description="Helical" evidence="4">
    <location>
        <begin position="733"/>
        <end position="757"/>
    </location>
</feature>
<evidence type="ECO:0000256" key="3">
    <source>
        <dbReference type="SAM" id="MobiDB-lite"/>
    </source>
</evidence>
<keyword evidence="7" id="KW-1185">Reference proteome</keyword>
<feature type="transmembrane region" description="Helical" evidence="4">
    <location>
        <begin position="338"/>
        <end position="357"/>
    </location>
</feature>
<feature type="region of interest" description="Disordered" evidence="3">
    <location>
        <begin position="35"/>
        <end position="54"/>
    </location>
</feature>
<feature type="transmembrane region" description="Helical" evidence="4">
    <location>
        <begin position="363"/>
        <end position="385"/>
    </location>
</feature>
<feature type="transmembrane region" description="Helical" evidence="4">
    <location>
        <begin position="677"/>
        <end position="695"/>
    </location>
</feature>
<feature type="transmembrane region" description="Helical" evidence="4">
    <location>
        <begin position="605"/>
        <end position="624"/>
    </location>
</feature>
<feature type="domain" description="Major facilitator superfamily (MFS) profile" evidence="5">
    <location>
        <begin position="805"/>
        <end position="999"/>
    </location>
</feature>
<evidence type="ECO:0000256" key="4">
    <source>
        <dbReference type="SAM" id="Phobius"/>
    </source>
</evidence>
<dbReference type="Gene3D" id="1.20.1250.20">
    <property type="entry name" value="MFS general substrate transporter like domains"/>
    <property type="match status" value="4"/>
</dbReference>
<organism evidence="6 7">
    <name type="scientific">Dentipellis fragilis</name>
    <dbReference type="NCBI Taxonomy" id="205917"/>
    <lineage>
        <taxon>Eukaryota</taxon>
        <taxon>Fungi</taxon>
        <taxon>Dikarya</taxon>
        <taxon>Basidiomycota</taxon>
        <taxon>Agaricomycotina</taxon>
        <taxon>Agaricomycetes</taxon>
        <taxon>Russulales</taxon>
        <taxon>Hericiaceae</taxon>
        <taxon>Dentipellis</taxon>
    </lineage>
</organism>
<feature type="compositionally biased region" description="Polar residues" evidence="3">
    <location>
        <begin position="585"/>
        <end position="596"/>
    </location>
</feature>
<comment type="caution">
    <text evidence="6">The sequence shown here is derived from an EMBL/GenBank/DDBJ whole genome shotgun (WGS) entry which is preliminary data.</text>
</comment>
<feature type="transmembrane region" description="Helical" evidence="4">
    <location>
        <begin position="763"/>
        <end position="785"/>
    </location>
</feature>
<dbReference type="PANTHER" id="PTHR11360">
    <property type="entry name" value="MONOCARBOXYLATE TRANSPORTER"/>
    <property type="match status" value="1"/>
</dbReference>
<dbReference type="AlphaFoldDB" id="A0A4Y9ZC59"/>
<gene>
    <name evidence="6" type="ORF">EVG20_g1263</name>
</gene>
<feature type="transmembrane region" description="Helical" evidence="4">
    <location>
        <begin position="871"/>
        <end position="890"/>
    </location>
</feature>
<dbReference type="EMBL" id="SEOQ01000038">
    <property type="protein sequence ID" value="TFY71740.1"/>
    <property type="molecule type" value="Genomic_DNA"/>
</dbReference>
<dbReference type="InterPro" id="IPR020846">
    <property type="entry name" value="MFS_dom"/>
</dbReference>
<keyword evidence="4" id="KW-1133">Transmembrane helix</keyword>
<dbReference type="GO" id="GO:0022857">
    <property type="term" value="F:transmembrane transporter activity"/>
    <property type="evidence" value="ECO:0007669"/>
    <property type="project" value="InterPro"/>
</dbReference>
<keyword evidence="4" id="KW-0472">Membrane</keyword>
<feature type="transmembrane region" description="Helical" evidence="4">
    <location>
        <begin position="839"/>
        <end position="859"/>
    </location>
</feature>
<evidence type="ECO:0000259" key="5">
    <source>
        <dbReference type="PROSITE" id="PS50850"/>
    </source>
</evidence>
<feature type="transmembrane region" description="Helical" evidence="4">
    <location>
        <begin position="273"/>
        <end position="293"/>
    </location>
</feature>
<dbReference type="InterPro" id="IPR050327">
    <property type="entry name" value="Proton-linked_MCT"/>
</dbReference>
<feature type="transmembrane region" description="Helical" evidence="4">
    <location>
        <begin position="168"/>
        <end position="188"/>
    </location>
</feature>
<feature type="transmembrane region" description="Helical" evidence="4">
    <location>
        <begin position="806"/>
        <end position="827"/>
    </location>
</feature>
<feature type="transmembrane region" description="Helical" evidence="4">
    <location>
        <begin position="965"/>
        <end position="986"/>
    </location>
</feature>
<accession>A0A4Y9ZC59</accession>
<feature type="region of interest" description="Disordered" evidence="3">
    <location>
        <begin position="563"/>
        <end position="599"/>
    </location>
</feature>
<feature type="transmembrane region" description="Helical" evidence="4">
    <location>
        <begin position="143"/>
        <end position="162"/>
    </location>
</feature>
<proteinExistence type="inferred from homology"/>
<feature type="transmembrane region" description="Helical" evidence="4">
    <location>
        <begin position="305"/>
        <end position="326"/>
    </location>
</feature>
<feature type="transmembrane region" description="Helical" evidence="4">
    <location>
        <begin position="113"/>
        <end position="131"/>
    </location>
</feature>
<dbReference type="PANTHER" id="PTHR11360:SF305">
    <property type="entry name" value="MAJOR FACILITATOR SUPERFAMILY (MFS) PROFILE DOMAIN-CONTAINING PROTEIN"/>
    <property type="match status" value="1"/>
</dbReference>
<feature type="transmembrane region" description="Helical" evidence="4">
    <location>
        <begin position="896"/>
        <end position="918"/>
    </location>
</feature>
<dbReference type="Pfam" id="PF07690">
    <property type="entry name" value="MFS_1"/>
    <property type="match status" value="2"/>
</dbReference>
<reference evidence="6 7" key="1">
    <citation type="submission" date="2019-02" db="EMBL/GenBank/DDBJ databases">
        <title>Genome sequencing of the rare red list fungi Dentipellis fragilis.</title>
        <authorList>
            <person name="Buettner E."/>
            <person name="Kellner H."/>
        </authorList>
    </citation>
    <scope>NUCLEOTIDE SEQUENCE [LARGE SCALE GENOMIC DNA]</scope>
    <source>
        <strain evidence="6 7">DSM 105465</strain>
    </source>
</reference>
<dbReference type="GO" id="GO:0016020">
    <property type="term" value="C:membrane"/>
    <property type="evidence" value="ECO:0007669"/>
    <property type="project" value="UniProtKB-SubCell"/>
</dbReference>
<feature type="transmembrane region" description="Helical" evidence="4">
    <location>
        <begin position="930"/>
        <end position="953"/>
    </location>
</feature>
<dbReference type="SUPFAM" id="SSF103473">
    <property type="entry name" value="MFS general substrate transporter"/>
    <property type="match status" value="2"/>
</dbReference>
<dbReference type="InterPro" id="IPR036259">
    <property type="entry name" value="MFS_trans_sf"/>
</dbReference>
<comment type="similarity">
    <text evidence="2">Belongs to the major facilitator superfamily. Monocarboxylate porter (TC 2.A.1.13) family.</text>
</comment>
<dbReference type="PROSITE" id="PS50850">
    <property type="entry name" value="MFS"/>
    <property type="match status" value="2"/>
</dbReference>
<feature type="transmembrane region" description="Helical" evidence="4">
    <location>
        <begin position="73"/>
        <end position="93"/>
    </location>
</feature>
<feature type="transmembrane region" description="Helical" evidence="4">
    <location>
        <begin position="200"/>
        <end position="220"/>
    </location>
</feature>
<evidence type="ECO:0000256" key="2">
    <source>
        <dbReference type="ARBA" id="ARBA00006727"/>
    </source>
</evidence>
<feature type="transmembrane region" description="Helical" evidence="4">
    <location>
        <begin position="432"/>
        <end position="452"/>
    </location>
</feature>
<protein>
    <recommendedName>
        <fullName evidence="5">Major facilitator superfamily (MFS) profile domain-containing protein</fullName>
    </recommendedName>
</protein>
<feature type="transmembrane region" description="Helical" evidence="4">
    <location>
        <begin position="701"/>
        <end position="721"/>
    </location>
</feature>
<name>A0A4Y9ZC59_9AGAM</name>
<feature type="transmembrane region" description="Helical" evidence="4">
    <location>
        <begin position="232"/>
        <end position="252"/>
    </location>
</feature>
<comment type="subcellular location">
    <subcellularLocation>
        <location evidence="1">Membrane</location>
        <topology evidence="1">Multi-pass membrane protein</topology>
    </subcellularLocation>
</comment>
<evidence type="ECO:0000256" key="1">
    <source>
        <dbReference type="ARBA" id="ARBA00004141"/>
    </source>
</evidence>
<feature type="transmembrane region" description="Helical" evidence="4">
    <location>
        <begin position="397"/>
        <end position="420"/>
    </location>
</feature>
<feature type="domain" description="Major facilitator superfamily (MFS) profile" evidence="5">
    <location>
        <begin position="75"/>
        <end position="459"/>
    </location>
</feature>
<dbReference type="InterPro" id="IPR011701">
    <property type="entry name" value="MFS"/>
</dbReference>
<dbReference type="OrthoDB" id="2213137at2759"/>
<sequence>MSDTGVRKDVQAISLRPMASGVGAGSSATPVFTTTGLGTSTSAEEGPSKNIDEASTDVDVVQAQADDLPEGQYGWVIVAACSIITFFFGGLTYSWGVVQARLTASHVASDAQLSFVGSTCIACISFAALANARIIRWIGTRNAALLGCFFLGTGQLLNSWTVNSYGGLFFTNGVVMGFGTSLCFMACGSLPSQYFQRRRGLANGFVFAGNGLGGAIMSIAMNSLIARVGLAWAFRILGIITLVVTLPTAMLLKERTRRATVTIEWRLFQDPKFLLLFIGSGIATFPLLVPPFFVPLYANSVGTSAALASGLLAVFNFASALGRIGFGVLSDKVGPITALFFALLLNSVSMLAIWPVSASVAPLVVFIVLNGAGNGGFFATIPSVVGHMYGHSRVSSALAMIVTGWASGYLLGSPVAGWLLEAYGGSNVGRAAFRPAIYFAGSLSVASTGLILTMRQLLAKKVLVYAFKMYKLSCWRRSFTAALIDIRYTSSPAAYVEYIDNEHPEKKLLASRRPKFAGPRNPVIFPALTYRYRYKVEMTSSKSVEVIELPAVPDVDRISQVGGQPDGARRLSAHHAHSEDDTLNRVASASEASTSHPAEDVPEGGYGWVIVASCAIISFFWGGVTYSWGIIQARLTASHLGKDASLSFVGSTATAFVAFTAIINARIIRRLGTRTSALLGCFLLGLGQVLNGWTLGSVGGLVVTNGVIGGLGISMCFMACGSLPSQYFKKKRGLANGIVFAGAGLGGAVISIGLNALIDRVGIAWAFRILGFITLAVTIPAAMLIRERSRRVATSVEWGLFRDPKFILLFLGTGIGTFPLLVPPFFIPQYAQSVGASSGLASILLGVFNLASAAGRIGFGVLSDRVGPISALLLSMVMSAISILVIWPVSASIAPLIVFITMSGMGNGGFFSTIPSVVGHVYGPTRLANALAMVVMGWAFGYFLGSPIAGWLLEAYGGSSAGRAAFRPAIYFAGSLTVASAGLVIAMRQMSAKKLFVFA</sequence>
<feature type="transmembrane region" description="Helical" evidence="4">
    <location>
        <begin position="644"/>
        <end position="665"/>
    </location>
</feature>
<evidence type="ECO:0000313" key="7">
    <source>
        <dbReference type="Proteomes" id="UP000298327"/>
    </source>
</evidence>
<keyword evidence="4" id="KW-0812">Transmembrane</keyword>